<gene>
    <name evidence="2" type="ORF">HK26_05965</name>
</gene>
<dbReference type="EMBL" id="JOPJ01000026">
    <property type="protein sequence ID" value="OUJ11512.1"/>
    <property type="molecule type" value="Genomic_DNA"/>
</dbReference>
<evidence type="ECO:0000313" key="3">
    <source>
        <dbReference type="Proteomes" id="UP000194931"/>
    </source>
</evidence>
<dbReference type="InterPro" id="IPR045079">
    <property type="entry name" value="Oxoprolinase-like"/>
</dbReference>
<dbReference type="Proteomes" id="UP000194931">
    <property type="component" value="Unassembled WGS sequence"/>
</dbReference>
<proteinExistence type="predicted"/>
<dbReference type="OrthoDB" id="9761586at2"/>
<evidence type="ECO:0000259" key="1">
    <source>
        <dbReference type="Pfam" id="PF02538"/>
    </source>
</evidence>
<evidence type="ECO:0000313" key="2">
    <source>
        <dbReference type="EMBL" id="OUJ11512.1"/>
    </source>
</evidence>
<dbReference type="GO" id="GO:0005829">
    <property type="term" value="C:cytosol"/>
    <property type="evidence" value="ECO:0007669"/>
    <property type="project" value="TreeGrafter"/>
</dbReference>
<accession>A0A252BSM5</accession>
<reference evidence="3" key="1">
    <citation type="submission" date="2014-06" db="EMBL/GenBank/DDBJ databases">
        <authorList>
            <person name="Winans N.J."/>
            <person name="Newell P.D."/>
            <person name="Douglas A.E."/>
        </authorList>
    </citation>
    <scope>NUCLEOTIDE SEQUENCE [LARGE SCALE GENOMIC DNA]</scope>
</reference>
<dbReference type="PANTHER" id="PTHR11365">
    <property type="entry name" value="5-OXOPROLINASE RELATED"/>
    <property type="match status" value="1"/>
</dbReference>
<dbReference type="PANTHER" id="PTHR11365:SF23">
    <property type="entry name" value="HYPOTHETICAL 5-OXOPROLINASE (EUROFUNG)-RELATED"/>
    <property type="match status" value="1"/>
</dbReference>
<dbReference type="GO" id="GO:0006749">
    <property type="term" value="P:glutathione metabolic process"/>
    <property type="evidence" value="ECO:0007669"/>
    <property type="project" value="TreeGrafter"/>
</dbReference>
<organism evidence="2 3">
    <name type="scientific">Acetobacter okinawensis</name>
    <dbReference type="NCBI Taxonomy" id="1076594"/>
    <lineage>
        <taxon>Bacteria</taxon>
        <taxon>Pseudomonadati</taxon>
        <taxon>Pseudomonadota</taxon>
        <taxon>Alphaproteobacteria</taxon>
        <taxon>Acetobacterales</taxon>
        <taxon>Acetobacteraceae</taxon>
        <taxon>Acetobacter</taxon>
    </lineage>
</organism>
<sequence>MSMDQTNLQILANYCAAAAESMGWTLMRTAHSTFIKETEDFSCQILDVEGRTVASPKTMGATWYTGLDYGEVLRGLDYEDGDIYLTSDPYSGSLATHTPDVHLWKPIFYDGQLMCFVGCHVHNTDVGGAVPASLSRSLTEIQQEGLRLPPMRLVRNGQMNEDLLNIIRRNVRLPEQNLGDLNAQLACVMTGERKIYEIIERFGPTHFLSGLEDLQSYAEKQARAIIRTLPDGDYSFSDYTDEDSVNGYPMRIHVTLRIRDDQIELDFTGSDPQLSSSLNVPTGGKEKHSLALIAVIYALYTLDPSITLNHGLTRPLRAILPRGSVVHAVEPAAVGMRSLTCNVIQTAIFGAFAQVLPDKFPASPSNGVSLLNVKTQSASGRMIMASLGPVGGGAGAGPNNDGSEGCGANMSFLKNTPVEINEAEVPIRMLRYGLVPDSGGAGFYRGGSAVEMSIQVFTPEAIVTARNRDRCVFTAWGLLGGRAGGASRFSKVSTAHQTQELGSTDVVKCDPGDILTIIGPGGGGYGNPFARPEDKVRTDVLRGFITPKAALDDYGVVLTDKLDIDQAATTQVRASKNQSELSLFGHGEGRTVFEQIWTPERYNILTQILARIDISWRHFIKNKLFDVIKTHPISAESGVVDVINAYNDLQKSFPNLPVFALI</sequence>
<dbReference type="AlphaFoldDB" id="A0A252BSM5"/>
<protein>
    <submittedName>
        <fullName evidence="2">Hydantoin utilization protein B</fullName>
    </submittedName>
</protein>
<dbReference type="InterPro" id="IPR003692">
    <property type="entry name" value="Hydantoinase_B"/>
</dbReference>
<dbReference type="RefSeq" id="WP_086639715.1">
    <property type="nucleotide sequence ID" value="NZ_JOPJ01000026.1"/>
</dbReference>
<comment type="caution">
    <text evidence="2">The sequence shown here is derived from an EMBL/GenBank/DDBJ whole genome shotgun (WGS) entry which is preliminary data.</text>
</comment>
<keyword evidence="3" id="KW-1185">Reference proteome</keyword>
<feature type="domain" description="Hydantoinase B/oxoprolinase" evidence="1">
    <location>
        <begin position="4"/>
        <end position="528"/>
    </location>
</feature>
<dbReference type="Pfam" id="PF02538">
    <property type="entry name" value="Hydantoinase_B"/>
    <property type="match status" value="1"/>
</dbReference>
<name>A0A252BSM5_9PROT</name>
<dbReference type="GO" id="GO:0017168">
    <property type="term" value="F:5-oxoprolinase (ATP-hydrolyzing) activity"/>
    <property type="evidence" value="ECO:0007669"/>
    <property type="project" value="TreeGrafter"/>
</dbReference>